<reference evidence="2" key="1">
    <citation type="journal article" date="2020" name="Stud. Mycol.">
        <title>101 Dothideomycetes genomes: a test case for predicting lifestyles and emergence of pathogens.</title>
        <authorList>
            <person name="Haridas S."/>
            <person name="Albert R."/>
            <person name="Binder M."/>
            <person name="Bloem J."/>
            <person name="Labutti K."/>
            <person name="Salamov A."/>
            <person name="Andreopoulos B."/>
            <person name="Baker S."/>
            <person name="Barry K."/>
            <person name="Bills G."/>
            <person name="Bluhm B."/>
            <person name="Cannon C."/>
            <person name="Castanera R."/>
            <person name="Culley D."/>
            <person name="Daum C."/>
            <person name="Ezra D."/>
            <person name="Gonzalez J."/>
            <person name="Henrissat B."/>
            <person name="Kuo A."/>
            <person name="Liang C."/>
            <person name="Lipzen A."/>
            <person name="Lutzoni F."/>
            <person name="Magnuson J."/>
            <person name="Mondo S."/>
            <person name="Nolan M."/>
            <person name="Ohm R."/>
            <person name="Pangilinan J."/>
            <person name="Park H.-J."/>
            <person name="Ramirez L."/>
            <person name="Alfaro M."/>
            <person name="Sun H."/>
            <person name="Tritt A."/>
            <person name="Yoshinaga Y."/>
            <person name="Zwiers L.-H."/>
            <person name="Turgeon B."/>
            <person name="Goodwin S."/>
            <person name="Spatafora J."/>
            <person name="Crous P."/>
            <person name="Grigoriev I."/>
        </authorList>
    </citation>
    <scope>NUCLEOTIDE SEQUENCE</scope>
    <source>
        <strain evidence="2">CBS 115976</strain>
    </source>
</reference>
<protein>
    <submittedName>
        <fullName evidence="2">Uncharacterized protein</fullName>
    </submittedName>
</protein>
<accession>A0A6A6TWM9</accession>
<evidence type="ECO:0000256" key="1">
    <source>
        <dbReference type="SAM" id="Phobius"/>
    </source>
</evidence>
<keyword evidence="1" id="KW-1133">Transmembrane helix</keyword>
<evidence type="ECO:0000313" key="3">
    <source>
        <dbReference type="Proteomes" id="UP000799302"/>
    </source>
</evidence>
<gene>
    <name evidence="2" type="ORF">BT63DRAFT_444681</name>
</gene>
<dbReference type="AlphaFoldDB" id="A0A6A6TWM9"/>
<feature type="transmembrane region" description="Helical" evidence="1">
    <location>
        <begin position="78"/>
        <end position="99"/>
    </location>
</feature>
<dbReference type="EMBL" id="MU004246">
    <property type="protein sequence ID" value="KAF2663363.1"/>
    <property type="molecule type" value="Genomic_DNA"/>
</dbReference>
<keyword evidence="1" id="KW-0812">Transmembrane</keyword>
<dbReference type="Proteomes" id="UP000799302">
    <property type="component" value="Unassembled WGS sequence"/>
</dbReference>
<organism evidence="2 3">
    <name type="scientific">Microthyrium microscopicum</name>
    <dbReference type="NCBI Taxonomy" id="703497"/>
    <lineage>
        <taxon>Eukaryota</taxon>
        <taxon>Fungi</taxon>
        <taxon>Dikarya</taxon>
        <taxon>Ascomycota</taxon>
        <taxon>Pezizomycotina</taxon>
        <taxon>Dothideomycetes</taxon>
        <taxon>Dothideomycetes incertae sedis</taxon>
        <taxon>Microthyriales</taxon>
        <taxon>Microthyriaceae</taxon>
        <taxon>Microthyrium</taxon>
    </lineage>
</organism>
<evidence type="ECO:0000313" key="2">
    <source>
        <dbReference type="EMBL" id="KAF2663363.1"/>
    </source>
</evidence>
<keyword evidence="1" id="KW-0472">Membrane</keyword>
<sequence>MRPHPSPTSSLDAKFGSPISDTPYEFKFKPENPTLGQPDFNRLTNNEPEAYPEIGLRDLYFGYEETLGQYLLRLAHNIFVVFLFATVIYCGLRMLWIMVRLLYIMIRVRGISIFNVPEAIAALFVALLAFAREAQQQIDNERRAMRN</sequence>
<feature type="transmembrane region" description="Helical" evidence="1">
    <location>
        <begin position="111"/>
        <end position="131"/>
    </location>
</feature>
<proteinExistence type="predicted"/>
<keyword evidence="3" id="KW-1185">Reference proteome</keyword>
<name>A0A6A6TWM9_9PEZI</name>